<dbReference type="Pfam" id="PF01416">
    <property type="entry name" value="PseudoU_synth_1"/>
    <property type="match status" value="2"/>
</dbReference>
<dbReference type="PIRSF" id="PIRSF001430">
    <property type="entry name" value="tRNA_psdUrid_synth"/>
    <property type="match status" value="1"/>
</dbReference>
<feature type="domain" description="Pseudouridine synthase I TruA alpha/beta" evidence="8">
    <location>
        <begin position="8"/>
        <end position="101"/>
    </location>
</feature>
<dbReference type="InterPro" id="IPR020097">
    <property type="entry name" value="PsdUridine_synth_TruA_a/b_dom"/>
</dbReference>
<evidence type="ECO:0000256" key="1">
    <source>
        <dbReference type="ARBA" id="ARBA00009375"/>
    </source>
</evidence>
<dbReference type="CDD" id="cd02570">
    <property type="entry name" value="PseudoU_synth_EcTruA"/>
    <property type="match status" value="1"/>
</dbReference>
<dbReference type="EMBL" id="VIKS01000015">
    <property type="protein sequence ID" value="TQV82971.1"/>
    <property type="molecule type" value="Genomic_DNA"/>
</dbReference>
<evidence type="ECO:0000313" key="9">
    <source>
        <dbReference type="EMBL" id="TQV82971.1"/>
    </source>
</evidence>
<dbReference type="PANTHER" id="PTHR11142:SF0">
    <property type="entry name" value="TRNA PSEUDOURIDINE SYNTHASE-LIKE 1"/>
    <property type="match status" value="1"/>
</dbReference>
<comment type="function">
    <text evidence="4">Formation of pseudouridine at positions 38, 39 and 40 in the anticodon stem and loop of transfer RNAs.</text>
</comment>
<dbReference type="PANTHER" id="PTHR11142">
    <property type="entry name" value="PSEUDOURIDYLATE SYNTHASE"/>
    <property type="match status" value="1"/>
</dbReference>
<comment type="caution">
    <text evidence="9">The sequence shown here is derived from an EMBL/GenBank/DDBJ whole genome shotgun (WGS) entry which is preliminary data.</text>
</comment>
<dbReference type="NCBIfam" id="TIGR00071">
    <property type="entry name" value="hisT_truA"/>
    <property type="match status" value="1"/>
</dbReference>
<dbReference type="SUPFAM" id="SSF55120">
    <property type="entry name" value="Pseudouridine synthase"/>
    <property type="match status" value="1"/>
</dbReference>
<dbReference type="Gene3D" id="3.30.70.580">
    <property type="entry name" value="Pseudouridine synthase I, catalytic domain, N-terminal subdomain"/>
    <property type="match status" value="1"/>
</dbReference>
<dbReference type="InterPro" id="IPR001406">
    <property type="entry name" value="PsdUridine_synth_TruA"/>
</dbReference>
<accession>A0A545U0H7</accession>
<dbReference type="Gene3D" id="3.30.70.660">
    <property type="entry name" value="Pseudouridine synthase I, catalytic domain, C-terminal subdomain"/>
    <property type="match status" value="1"/>
</dbReference>
<evidence type="ECO:0000256" key="2">
    <source>
        <dbReference type="ARBA" id="ARBA00022694"/>
    </source>
</evidence>
<dbReference type="GO" id="GO:0031119">
    <property type="term" value="P:tRNA pseudouridine synthesis"/>
    <property type="evidence" value="ECO:0007669"/>
    <property type="project" value="UniProtKB-UniRule"/>
</dbReference>
<name>A0A545U0H7_9GAMM</name>
<comment type="similarity">
    <text evidence="1 4 7">Belongs to the tRNA pseudouridine synthase TruA family.</text>
</comment>
<evidence type="ECO:0000256" key="7">
    <source>
        <dbReference type="RuleBase" id="RU003792"/>
    </source>
</evidence>
<protein>
    <recommendedName>
        <fullName evidence="4">tRNA pseudouridine synthase A</fullName>
        <ecNumber evidence="4">5.4.99.12</ecNumber>
    </recommendedName>
    <alternativeName>
        <fullName evidence="4">tRNA pseudouridine(38-40) synthase</fullName>
    </alternativeName>
    <alternativeName>
        <fullName evidence="4">tRNA pseudouridylate synthase I</fullName>
    </alternativeName>
    <alternativeName>
        <fullName evidence="4">tRNA-uridine isomerase I</fullName>
    </alternativeName>
</protein>
<dbReference type="FunFam" id="3.30.70.580:FF:000001">
    <property type="entry name" value="tRNA pseudouridine synthase A"/>
    <property type="match status" value="1"/>
</dbReference>
<sequence>MNIALGVEYSGSNYCGWQRQSHSPSVQQNLEQVLSQIANHPVSVFCAGRTDTGVHATGQVVNFELKSERPLKAWFLGANTLLPDDISITWAQQMPSDFHARHSAFSRRYRYVIQNTRHRSATLSGKVTWVRDKLDDSAMNLSAQALLGEQNFASFQASSCQSPTPFRFVEKVGVFRWHDYVIVDIAANAFLHHMVRNIVGTLLNVGTGKQSVDYVAEVLSRQDRTQAPETAKPDGLYLVDVGYPDEFSVPESSLGPLLLPDNLSTT</sequence>
<dbReference type="InterPro" id="IPR020095">
    <property type="entry name" value="PsdUridine_synth_TruA_C"/>
</dbReference>
<dbReference type="HAMAP" id="MF_00171">
    <property type="entry name" value="TruA"/>
    <property type="match status" value="1"/>
</dbReference>
<evidence type="ECO:0000256" key="3">
    <source>
        <dbReference type="ARBA" id="ARBA00023235"/>
    </source>
</evidence>
<comment type="subunit">
    <text evidence="4">Homodimer.</text>
</comment>
<dbReference type="AlphaFoldDB" id="A0A545U0H7"/>
<dbReference type="InterPro" id="IPR020103">
    <property type="entry name" value="PsdUridine_synth_cat_dom_sf"/>
</dbReference>
<feature type="active site" description="Nucleophile" evidence="4 5">
    <location>
        <position position="51"/>
    </location>
</feature>
<comment type="catalytic activity">
    <reaction evidence="4 7">
        <text>uridine(38/39/40) in tRNA = pseudouridine(38/39/40) in tRNA</text>
        <dbReference type="Rhea" id="RHEA:22376"/>
        <dbReference type="Rhea" id="RHEA-COMP:10085"/>
        <dbReference type="Rhea" id="RHEA-COMP:10087"/>
        <dbReference type="ChEBI" id="CHEBI:65314"/>
        <dbReference type="ChEBI" id="CHEBI:65315"/>
        <dbReference type="EC" id="5.4.99.12"/>
    </reaction>
</comment>
<feature type="domain" description="Pseudouridine synthase I TruA alpha/beta" evidence="8">
    <location>
        <begin position="143"/>
        <end position="244"/>
    </location>
</feature>
<evidence type="ECO:0000313" key="10">
    <source>
        <dbReference type="Proteomes" id="UP000315439"/>
    </source>
</evidence>
<dbReference type="Proteomes" id="UP000315439">
    <property type="component" value="Unassembled WGS sequence"/>
</dbReference>
<evidence type="ECO:0000256" key="6">
    <source>
        <dbReference type="PIRSR" id="PIRSR001430-2"/>
    </source>
</evidence>
<keyword evidence="2 4" id="KW-0819">tRNA processing</keyword>
<evidence type="ECO:0000259" key="8">
    <source>
        <dbReference type="Pfam" id="PF01416"/>
    </source>
</evidence>
<proteinExistence type="inferred from homology"/>
<dbReference type="GO" id="GO:0160147">
    <property type="term" value="F:tRNA pseudouridine(38-40) synthase activity"/>
    <property type="evidence" value="ECO:0007669"/>
    <property type="project" value="UniProtKB-EC"/>
</dbReference>
<gene>
    <name evidence="4 9" type="primary">truA</name>
    <name evidence="9" type="ORF">FLL46_24685</name>
</gene>
<keyword evidence="3 4" id="KW-0413">Isomerase</keyword>
<dbReference type="EC" id="5.4.99.12" evidence="4"/>
<evidence type="ECO:0000256" key="4">
    <source>
        <dbReference type="HAMAP-Rule" id="MF_00171"/>
    </source>
</evidence>
<feature type="binding site" evidence="4 6">
    <location>
        <position position="109"/>
    </location>
    <ligand>
        <name>substrate</name>
    </ligand>
</feature>
<comment type="caution">
    <text evidence="4">Lacks conserved residue(s) required for the propagation of feature annotation.</text>
</comment>
<dbReference type="GO" id="GO:0003723">
    <property type="term" value="F:RNA binding"/>
    <property type="evidence" value="ECO:0007669"/>
    <property type="project" value="InterPro"/>
</dbReference>
<reference evidence="9 10" key="1">
    <citation type="submission" date="2019-07" db="EMBL/GenBank/DDBJ databases">
        <title>Draft genome for Aliikangiella sp. M105.</title>
        <authorList>
            <person name="Wang G."/>
        </authorList>
    </citation>
    <scope>NUCLEOTIDE SEQUENCE [LARGE SCALE GENOMIC DNA]</scope>
    <source>
        <strain evidence="9 10">M105</strain>
    </source>
</reference>
<dbReference type="OrthoDB" id="9811823at2"/>
<dbReference type="RefSeq" id="WP_142934754.1">
    <property type="nucleotide sequence ID" value="NZ_ML660171.1"/>
</dbReference>
<dbReference type="InterPro" id="IPR020094">
    <property type="entry name" value="TruA/RsuA/RluB/E/F_N"/>
</dbReference>
<keyword evidence="10" id="KW-1185">Reference proteome</keyword>
<evidence type="ECO:0000256" key="5">
    <source>
        <dbReference type="PIRSR" id="PIRSR001430-1"/>
    </source>
</evidence>
<organism evidence="9 10">
    <name type="scientific">Aliikangiella coralliicola</name>
    <dbReference type="NCBI Taxonomy" id="2592383"/>
    <lineage>
        <taxon>Bacteria</taxon>
        <taxon>Pseudomonadati</taxon>
        <taxon>Pseudomonadota</taxon>
        <taxon>Gammaproteobacteria</taxon>
        <taxon>Oceanospirillales</taxon>
        <taxon>Pleioneaceae</taxon>
        <taxon>Aliikangiella</taxon>
    </lineage>
</organism>